<dbReference type="OrthoDB" id="6838at2157"/>
<evidence type="ECO:0000256" key="10">
    <source>
        <dbReference type="HAMAP-Rule" id="MF_00177"/>
    </source>
</evidence>
<evidence type="ECO:0000313" key="13">
    <source>
        <dbReference type="Proteomes" id="UP000192050"/>
    </source>
</evidence>
<dbReference type="GO" id="GO:0005737">
    <property type="term" value="C:cytoplasm"/>
    <property type="evidence" value="ECO:0007669"/>
    <property type="project" value="UniProtKB-SubCell"/>
</dbReference>
<keyword evidence="4 10" id="KW-0436">Ligase</keyword>
<keyword evidence="5 10" id="KW-0547">Nucleotide-binding</keyword>
<comment type="caution">
    <text evidence="10">Lacks conserved residue(s) required for the propagation of feature annotation.</text>
</comment>
<evidence type="ECO:0000259" key="11">
    <source>
        <dbReference type="Pfam" id="PF19269"/>
    </source>
</evidence>
<dbReference type="InterPro" id="IPR002904">
    <property type="entry name" value="Lys-tRNA-ligase"/>
</dbReference>
<sequence>MYWADALVENLNGTQLISTGISPSGPIHVGNMREILTGDILYKASLDKKLESRFIYLCDDLDPLRKVYPFLDGSYSQYVGMPLSYIPAPEGDGKYSDYFLKPFLETLKKINVNVEVISTTGLYREGKLAEAIDIAMNHREEIAKIMHDVAGYDIGPEWYPYEPRCSKCGKINSSTVTRYENPYAYYKCKACGNEDKADIRKDDGKMPWRVEWPAKWYALGVTIEPFGKDHAASGGSYDTGKEIAAKIFKISPPVPLMYERILLKGVGVMHSSTGVAITASEVTTFAPPEILRFLIARNDPGRHIDFDPGMGLLNLIDDYEKMERAYFGLDESNNENFKRIYEMSRIKILDAPEKINFRHIVTLIQIYRDDNSFFSALKRSGYDKDQIDDYLKNEIVIAKYWLSKYAPENIKFSLTDKQFLLTDDQRSILQEFLDKLASVEWTSDSIHTVIYDIIGDRKLTPKDVFTLFYRVFIDKDKGPRLGYFLSSMDKNYVVDRIKSLIQNDSTQ</sequence>
<accession>A0A1V0N6J1</accession>
<dbReference type="InterPro" id="IPR008925">
    <property type="entry name" value="aa_tRNA-synth_I_cd-bd_sf"/>
</dbReference>
<evidence type="ECO:0000313" key="12">
    <source>
        <dbReference type="EMBL" id="ARD85699.1"/>
    </source>
</evidence>
<keyword evidence="13" id="KW-1185">Reference proteome</keyword>
<evidence type="ECO:0000256" key="7">
    <source>
        <dbReference type="ARBA" id="ARBA00022917"/>
    </source>
</evidence>
<reference evidence="12 13" key="1">
    <citation type="submission" date="2011-10" db="EMBL/GenBank/DDBJ databases">
        <title>Metabolic and evolutionary patterns in the extreme acidophile Ferroplasma acidiphilum.</title>
        <authorList>
            <person name="Golyshina O.V."/>
            <person name="Kozyavkin S.A."/>
            <person name="Tatusov R.L."/>
            <person name="Slesarev A.I."/>
            <person name="Golyshin P.N."/>
        </authorList>
    </citation>
    <scope>NUCLEOTIDE SEQUENCE [LARGE SCALE GENOMIC DNA]</scope>
    <source>
        <strain evidence="13">Y</strain>
    </source>
</reference>
<dbReference type="AlphaFoldDB" id="A0A1V0N6J1"/>
<dbReference type="EMBL" id="CP015363">
    <property type="protein sequence ID" value="ARD85699.1"/>
    <property type="molecule type" value="Genomic_DNA"/>
</dbReference>
<evidence type="ECO:0000256" key="6">
    <source>
        <dbReference type="ARBA" id="ARBA00022840"/>
    </source>
</evidence>
<dbReference type="EC" id="6.1.1.6" evidence="10"/>
<dbReference type="Pfam" id="PF01921">
    <property type="entry name" value="tRNA-synt_1f"/>
    <property type="match status" value="1"/>
</dbReference>
<dbReference type="STRING" id="74969.FAD_1864"/>
<dbReference type="GO" id="GO:0004824">
    <property type="term" value="F:lysine-tRNA ligase activity"/>
    <property type="evidence" value="ECO:0007669"/>
    <property type="project" value="UniProtKB-UniRule"/>
</dbReference>
<comment type="catalytic activity">
    <reaction evidence="9 10">
        <text>tRNA(Lys) + L-lysine + ATP = L-lysyl-tRNA(Lys) + AMP + diphosphate</text>
        <dbReference type="Rhea" id="RHEA:20792"/>
        <dbReference type="Rhea" id="RHEA-COMP:9696"/>
        <dbReference type="Rhea" id="RHEA-COMP:9697"/>
        <dbReference type="ChEBI" id="CHEBI:30616"/>
        <dbReference type="ChEBI" id="CHEBI:32551"/>
        <dbReference type="ChEBI" id="CHEBI:33019"/>
        <dbReference type="ChEBI" id="CHEBI:78442"/>
        <dbReference type="ChEBI" id="CHEBI:78529"/>
        <dbReference type="ChEBI" id="CHEBI:456215"/>
        <dbReference type="EC" id="6.1.1.6"/>
    </reaction>
</comment>
<dbReference type="PROSITE" id="PS00178">
    <property type="entry name" value="AA_TRNA_LIGASE_I"/>
    <property type="match status" value="1"/>
</dbReference>
<dbReference type="KEGG" id="fai:FAD_1864"/>
<organism evidence="12 13">
    <name type="scientific">Ferroplasma acidiphilum</name>
    <dbReference type="NCBI Taxonomy" id="74969"/>
    <lineage>
        <taxon>Archaea</taxon>
        <taxon>Methanobacteriati</taxon>
        <taxon>Thermoplasmatota</taxon>
        <taxon>Thermoplasmata</taxon>
        <taxon>Thermoplasmatales</taxon>
        <taxon>Ferroplasmaceae</taxon>
        <taxon>Ferroplasma</taxon>
    </lineage>
</organism>
<dbReference type="Gene3D" id="3.40.50.620">
    <property type="entry name" value="HUPs"/>
    <property type="match status" value="2"/>
</dbReference>
<dbReference type="PANTHER" id="PTHR37940">
    <property type="entry name" value="LYSINE--TRNA LIGASE"/>
    <property type="match status" value="1"/>
</dbReference>
<keyword evidence="6 10" id="KW-0067">ATP-binding</keyword>
<dbReference type="GO" id="GO:0006430">
    <property type="term" value="P:lysyl-tRNA aminoacylation"/>
    <property type="evidence" value="ECO:0007669"/>
    <property type="project" value="UniProtKB-UniRule"/>
</dbReference>
<feature type="domain" description="Aminoacyl-tRNA synthetase class I anticodon-binding" evidence="11">
    <location>
        <begin position="415"/>
        <end position="500"/>
    </location>
</feature>
<dbReference type="GO" id="GO:0000049">
    <property type="term" value="F:tRNA binding"/>
    <property type="evidence" value="ECO:0007669"/>
    <property type="project" value="InterPro"/>
</dbReference>
<dbReference type="InterPro" id="IPR020751">
    <property type="entry name" value="aa-tRNA-synth_I_codon-bd_sub2"/>
</dbReference>
<dbReference type="SUPFAM" id="SSF48163">
    <property type="entry name" value="An anticodon-binding domain of class I aminoacyl-tRNA synthetases"/>
    <property type="match status" value="1"/>
</dbReference>
<keyword evidence="8 10" id="KW-0030">Aminoacyl-tRNA synthetase</keyword>
<dbReference type="Proteomes" id="UP000192050">
    <property type="component" value="Chromosome"/>
</dbReference>
<evidence type="ECO:0000256" key="8">
    <source>
        <dbReference type="ARBA" id="ARBA00023146"/>
    </source>
</evidence>
<dbReference type="Gene3D" id="1.10.10.770">
    <property type="match status" value="1"/>
</dbReference>
<keyword evidence="3 10" id="KW-0963">Cytoplasm</keyword>
<dbReference type="GeneID" id="31677354"/>
<evidence type="ECO:0000256" key="9">
    <source>
        <dbReference type="ARBA" id="ARBA00048573"/>
    </source>
</evidence>
<dbReference type="RefSeq" id="WP_081143128.1">
    <property type="nucleotide sequence ID" value="NZ_CP015363.1"/>
</dbReference>
<evidence type="ECO:0000256" key="3">
    <source>
        <dbReference type="ARBA" id="ARBA00022490"/>
    </source>
</evidence>
<protein>
    <recommendedName>
        <fullName evidence="10">Lysine--tRNA ligase</fullName>
        <ecNumber evidence="10">6.1.1.6</ecNumber>
    </recommendedName>
    <alternativeName>
        <fullName evidence="10">Lysyl-tRNA synthetase</fullName>
        <shortName evidence="10">LysRS</shortName>
    </alternativeName>
</protein>
<proteinExistence type="inferred from homology"/>
<dbReference type="SUPFAM" id="SSF52374">
    <property type="entry name" value="Nucleotidylyl transferase"/>
    <property type="match status" value="1"/>
</dbReference>
<evidence type="ECO:0000256" key="4">
    <source>
        <dbReference type="ARBA" id="ARBA00022598"/>
    </source>
</evidence>
<dbReference type="Gene3D" id="1.10.10.350">
    <property type="match status" value="1"/>
</dbReference>
<dbReference type="InterPro" id="IPR001412">
    <property type="entry name" value="aa-tRNA-synth_I_CS"/>
</dbReference>
<evidence type="ECO:0000256" key="2">
    <source>
        <dbReference type="ARBA" id="ARBA00005594"/>
    </source>
</evidence>
<dbReference type="InterPro" id="IPR045462">
    <property type="entry name" value="aa-tRNA-synth_I_cd-bd"/>
</dbReference>
<evidence type="ECO:0000256" key="1">
    <source>
        <dbReference type="ARBA" id="ARBA00004496"/>
    </source>
</evidence>
<comment type="subcellular location">
    <subcellularLocation>
        <location evidence="1 10">Cytoplasm</location>
    </subcellularLocation>
</comment>
<dbReference type="GO" id="GO:0005524">
    <property type="term" value="F:ATP binding"/>
    <property type="evidence" value="ECO:0007669"/>
    <property type="project" value="UniProtKB-UniRule"/>
</dbReference>
<comment type="similarity">
    <text evidence="2 10">Belongs to the class-I aminoacyl-tRNA synthetase family.</text>
</comment>
<dbReference type="PANTHER" id="PTHR37940:SF1">
    <property type="entry name" value="LYSINE--TRNA LIGASE"/>
    <property type="match status" value="1"/>
</dbReference>
<dbReference type="NCBIfam" id="TIGR00467">
    <property type="entry name" value="lysS_arch"/>
    <property type="match status" value="1"/>
</dbReference>
<dbReference type="HAMAP" id="MF_00177">
    <property type="entry name" value="Lys_tRNA_synth_class1"/>
    <property type="match status" value="1"/>
</dbReference>
<dbReference type="Pfam" id="PF19269">
    <property type="entry name" value="Anticodon_2"/>
    <property type="match status" value="1"/>
</dbReference>
<gene>
    <name evidence="10 12" type="primary">lysS</name>
    <name evidence="12" type="ORF">FAD_1864</name>
</gene>
<keyword evidence="7 10" id="KW-0648">Protein biosynthesis</keyword>
<name>A0A1V0N6J1_9ARCH</name>
<dbReference type="InterPro" id="IPR014729">
    <property type="entry name" value="Rossmann-like_a/b/a_fold"/>
</dbReference>
<feature type="short sequence motif" description="'HIGH' region" evidence="10">
    <location>
        <begin position="23"/>
        <end position="31"/>
    </location>
</feature>
<evidence type="ECO:0000256" key="5">
    <source>
        <dbReference type="ARBA" id="ARBA00022741"/>
    </source>
</evidence>